<dbReference type="PANTHER" id="PTHR32305:SF17">
    <property type="entry name" value="TRNA NUCLEASE WAPA"/>
    <property type="match status" value="1"/>
</dbReference>
<evidence type="ECO:0000256" key="1">
    <source>
        <dbReference type="ARBA" id="ARBA00022737"/>
    </source>
</evidence>
<feature type="domain" description="CBM-cenC" evidence="3">
    <location>
        <begin position="1009"/>
        <end position="1086"/>
    </location>
</feature>
<evidence type="ECO:0000256" key="2">
    <source>
        <dbReference type="ARBA" id="ARBA00022801"/>
    </source>
</evidence>
<proteinExistence type="predicted"/>
<evidence type="ECO:0000259" key="4">
    <source>
        <dbReference type="Pfam" id="PF25023"/>
    </source>
</evidence>
<dbReference type="EMBL" id="AP024412">
    <property type="protein sequence ID" value="BCR35564.1"/>
    <property type="molecule type" value="Genomic_DNA"/>
</dbReference>
<evidence type="ECO:0008006" key="7">
    <source>
        <dbReference type="Google" id="ProtNLM"/>
    </source>
</evidence>
<dbReference type="Gene3D" id="2.180.10.10">
    <property type="entry name" value="RHS repeat-associated core"/>
    <property type="match status" value="2"/>
</dbReference>
<evidence type="ECO:0000313" key="5">
    <source>
        <dbReference type="EMBL" id="BCR35564.1"/>
    </source>
</evidence>
<dbReference type="GO" id="GO:0016798">
    <property type="term" value="F:hydrolase activity, acting on glycosyl bonds"/>
    <property type="evidence" value="ECO:0007669"/>
    <property type="project" value="InterPro"/>
</dbReference>
<dbReference type="InterPro" id="IPR022385">
    <property type="entry name" value="Rhs_assc_core"/>
</dbReference>
<dbReference type="InterPro" id="IPR050708">
    <property type="entry name" value="T6SS_VgrG/RHS"/>
</dbReference>
<dbReference type="PANTHER" id="PTHR32305">
    <property type="match status" value="1"/>
</dbReference>
<keyword evidence="1" id="KW-0677">Repeat</keyword>
<name>A0A7U9XWF2_9MOLU</name>
<reference evidence="5" key="1">
    <citation type="submission" date="2021-01" db="EMBL/GenBank/DDBJ databases">
        <title>Draft genome sequence of Acholeplasmataceae bacterium strain Mahy22.</title>
        <authorList>
            <person name="Watanabe M."/>
            <person name="Kojima H."/>
            <person name="Fukui M."/>
        </authorList>
    </citation>
    <scope>NUCLEOTIDE SEQUENCE</scope>
    <source>
        <strain evidence="5">Mahy22</strain>
    </source>
</reference>
<dbReference type="Pfam" id="PF02018">
    <property type="entry name" value="CBM_4_9"/>
    <property type="match status" value="1"/>
</dbReference>
<gene>
    <name evidence="5" type="ORF">MPAN_004570</name>
</gene>
<dbReference type="InterPro" id="IPR003305">
    <property type="entry name" value="CenC_carb-bd"/>
</dbReference>
<accession>A0A7U9XWF2</accession>
<dbReference type="RefSeq" id="WP_176240002.1">
    <property type="nucleotide sequence ID" value="NZ_AP024412.1"/>
</dbReference>
<dbReference type="InterPro" id="IPR006530">
    <property type="entry name" value="YD"/>
</dbReference>
<sequence length="2072" mass="238291">MKKILRAFDSREILSMCDRMKRREKFIVITLLFAMFLSLIPFQAIIAEVGDDTVIQEVFEDETSEQVHSIDVAAKDIPIVSEDTSKRTGNEKHFRKQDGSYEVSIYDSVVHYKDGDDWLDIDNTLDYDSKAKTYSNKANAFDIKFPKDITNSDIKLSMDGYDINWQLVGSESTNIEVAAKKTKVDEYDLRELINTSQEVTYANVLYEVDLVYNLDGSKIKEEIILKSYQEDIVFEFEYKIKGLYFEEIEDNLVLVNDEGQVVFVFDPFVMYDSNQNESSNIEYVIKELGNNKYSFKVIPDDSWLEEANYPVTIDPTLDSSTSSSNTMNIYDTYISSYSPNNNYYSQSTMYIGGNSYIGQFDGMLYFYLPTVVMDQTITYANINFIKYSVSSGAQINIYQNLDTWSSSNATWNNAPDYEENPVDYYVVDSSTPFTFDITESAKEWQATGVSMTPGFRLVYDEGIGTTNQVYQYLYSPSENPVINIGYENPAGLKDYWTYTSQDMGAVGTGYISDYTGNLTWVRNEFSLENEYLSLSLSMYYSVSEKEEQIGYGYGWKTSYNMQILTDSSLNQYYLYKPDGEKIYFNFVEDIINGDYYLSEDGSLMKLYESTSYLTLKTQNGVSYTFERYDLGRLYLITEDDTQHQIVISYDSTTSRRVSLITDEVGNHIYFEYNTSDLLYKTYLYLEQAPGFNQLIEYKNYTYDSNDNLNYVSNYYNYNNTTMSSANYTRYGYSDHKIIAAQNFSLGYYLYYTYLSNKVTHVEISDSIRMLSEYDIEYNGNQSKYTNYDGNYINYIFDNYGHTTNVFDSYGNSQYFKYSGLFYAEDIDGVTANYDFFYYNGINLFPDYENVHSLLEKSDVLKQTQNPVSNHGFEIEDGWIFNNTTFSSIAYTNSESLLGSSSLAISMTKPVGYPYASQSMYLTTGSYTLTGYIKNSGGSSTDGAYMTVTGATVISTDDKVYGSDEWQQFSLEFTVATTGPVVLKLYNTSISTAFFDNIQISEGFVESRYNQVTNNGFEYGTTGWSSSGVTFVANNETGLYQDLFGYYSLKIDGDGSSYKYFKQNFTDNVAGGETYLIGGWAKADAVPNKAYDVNGELVSDDRFFGLRVLVQGGDGTHAVELDYYIPFDSSIESWQYLMISIELPIYVSNIDVSGIYQGEGTAYFDNIQFYRDDVITSYKYDRGLLTGVSTPDGSYTFDYDTNGNLIEIQDNSTITNIEYDTNDTYIEYEQNNVRVTTQYDNITNHISATYVGYDMSESTQGPWYKTTYTYNQDSQYLDIGTDEFGNTTDYDYNKLNGLLSKITDAKGNIIQYEYNKFGQILEKEFGESGIIYSYTYDTYHRLSTVSFDSITYTFNYNAQDQLESVEINDEIIVSYTYLTKIINSEEYLTNLIKTKIYSNGDVYSFEYNEEDLLISMKFNDESENRYEYQYDASGRLTIVKDITNNKIYYYSYNLSNRLERITDEDGNVILYEYDNHGNLFGSTYQVSGINRSVYYHYDDNTGEYDYTTYMVGTNTVTKDYTYDEDSLRRLKDINLTYNAISLLNMTFDYDDHNVDASMGNATTRIYQIAYELVNGVDDFYYYYYYDDIGNIVEIIVKDYSYTIVEKYSYKYDSYNRLIREDIYFRNSSDSASISYTYDDLGNITNIKNYSYTTGLLLGTPINEKVLTYGNSLLGYNDTQLYTIEYKENGIQTGTTNYSYDDAGNPTNIEISGNQYSYEYEGRRLISVNFGTTFNTTYAYNDQGIRVYKSTNDHEYAYILDGDLVVIEIIDETDYIYYTYDVNNTLISMCYNGVEYYYLSDTQGNIIGLMDQSGDIVVEYRYDAWGNIIKQSSSVTGLDDINPYRYRGYRYDEELNLYYLQSRYYDPSVGRFLNIDDTSYLSDDTSSSLNLYAYAVNNPVMYVDCDGHFAGLLGLFKIIGTGLTIGTGGWIIVGIVIGVVIIVAMIQYEDEINKSVENISTTLVNYFKDPDELGMPKIPEGLDFDNPLDSNLPGFTWKGDKTVNEEDGDYHGSFQNKHLGGKERYYPDFNNTAHGAKKHYDYTDKNGKKWRMFDDDTVEPKNGHMPKPKTENGE</sequence>
<keyword evidence="6" id="KW-1185">Reference proteome</keyword>
<dbReference type="Gene3D" id="2.60.120.260">
    <property type="entry name" value="Galactose-binding domain-like"/>
    <property type="match status" value="2"/>
</dbReference>
<dbReference type="Proteomes" id="UP000620133">
    <property type="component" value="Chromosome"/>
</dbReference>
<dbReference type="NCBIfam" id="TIGR03696">
    <property type="entry name" value="Rhs_assc_core"/>
    <property type="match status" value="1"/>
</dbReference>
<dbReference type="InterPro" id="IPR056823">
    <property type="entry name" value="TEN-like_YD-shell"/>
</dbReference>
<dbReference type="Pfam" id="PF25023">
    <property type="entry name" value="TEN_YD-shell"/>
    <property type="match status" value="1"/>
</dbReference>
<evidence type="ECO:0000259" key="3">
    <source>
        <dbReference type="Pfam" id="PF02018"/>
    </source>
</evidence>
<organism evidence="5 6">
    <name type="scientific">Mariniplasma anaerobium</name>
    <dbReference type="NCBI Taxonomy" id="2735436"/>
    <lineage>
        <taxon>Bacteria</taxon>
        <taxon>Bacillati</taxon>
        <taxon>Mycoplasmatota</taxon>
        <taxon>Mollicutes</taxon>
        <taxon>Acholeplasmatales</taxon>
        <taxon>Acholeplasmataceae</taxon>
        <taxon>Mariniplasma</taxon>
    </lineage>
</organism>
<dbReference type="NCBIfam" id="NF033679">
    <property type="entry name" value="DNRLRE_dom"/>
    <property type="match status" value="1"/>
</dbReference>
<protein>
    <recommendedName>
        <fullName evidence="7">DNRLRE domain-containing protein</fullName>
    </recommendedName>
</protein>
<feature type="domain" description="Teneurin-like YD-shell" evidence="4">
    <location>
        <begin position="1488"/>
        <end position="1898"/>
    </location>
</feature>
<dbReference type="NCBIfam" id="TIGR01643">
    <property type="entry name" value="YD_repeat_2x"/>
    <property type="match status" value="1"/>
</dbReference>
<evidence type="ECO:0000313" key="6">
    <source>
        <dbReference type="Proteomes" id="UP000620133"/>
    </source>
</evidence>
<keyword evidence="2" id="KW-0378">Hydrolase</keyword>
<dbReference type="KEGG" id="manr:MPAN_004570"/>